<dbReference type="Pfam" id="PF01068">
    <property type="entry name" value="DNA_ligase_A_M"/>
    <property type="match status" value="1"/>
</dbReference>
<feature type="compositionally biased region" description="Basic and acidic residues" evidence="16">
    <location>
        <begin position="403"/>
        <end position="419"/>
    </location>
</feature>
<dbReference type="PANTHER" id="PTHR45674">
    <property type="entry name" value="DNA LIGASE 1/3 FAMILY MEMBER"/>
    <property type="match status" value="1"/>
</dbReference>
<comment type="similarity">
    <text evidence="2 15">Belongs to the ATP-dependent DNA ligase family.</text>
</comment>
<dbReference type="InterPro" id="IPR012308">
    <property type="entry name" value="DNA_ligase_ATP-dep_N"/>
</dbReference>
<dbReference type="GO" id="GO:0005524">
    <property type="term" value="F:ATP binding"/>
    <property type="evidence" value="ECO:0007669"/>
    <property type="project" value="UniProtKB-KW"/>
</dbReference>
<feature type="compositionally biased region" description="Basic and acidic residues" evidence="16">
    <location>
        <begin position="383"/>
        <end position="392"/>
    </location>
</feature>
<dbReference type="GO" id="GO:0005739">
    <property type="term" value="C:mitochondrion"/>
    <property type="evidence" value="ECO:0007669"/>
    <property type="project" value="TreeGrafter"/>
</dbReference>
<sequence>MMDEETAATATMKRRVVKKMVVDDDDDDDDEGEEEEEELDVKGVQAVKEQQQQQHNNNQKHSLTAARKRIIESDDEDEDEDEDKTDSDVESYAAFLFPGDSSDSKSQGGSDKGQKSKQTKLQLGKLLQPPPRTAPASKAEPAPQQVTPDNKASAPASPSNQEQDCEQEQQQQKQPSGAEDDATPSKEPLPATPKEATKASASKHKNSDSTATDDGDLSHVQNYVNPKDWEAPKSTKPKDPNYKPAWMRGTRRSAKRSAKPKSKAKKTAKTSKAKSASRSTSTSSPEESQTSTATPEATQDMDTQPESCGDQEKAEAATSTRAAGSDDAGTRNCTDADTITARGDSNIDDDSDNNSDNSASGESMDTAEDTAAAEGNGAVTPEVEDRSDRSRDVQTPARPLDASNEKKKEQVNESTEAKAEGVQQRSDGAEKQKQTQKEKDEKKKEGKDQGSALAGGDKTEKPAAAASSSKRTIMDMFFAPRKAVKKSATKTGKASEVDKPKAPPATSPAAVSSTPTRRSADTNAAAAKTGTTTPANPPSSSSSTTPGCDPSDFDPSAARYDPIASACWCRGQQVPYKALAATFKLVEATSKRLEIINTVCNLFRSVMVLSPASLVHCIYLCTNDLAPAYEGIELGIGDSILMKAIQIASGRSLQQIRADMATIGDLGEVAAKSQSKQRKLTFGRKKKPLTVDAVFAKLKAIAVLKGQNSQQRKVDMIQGLLVACQSSDEAKFLIRALGGKLRIGLAELSVLSALGQAIALTPPAQGEYPPPILDASKGVHADKFKATMEECTLKLKTVYCELPNYDYIIPILLEEGIDALSEKCGITPGIPMKPMLAHPTKGVDEVLQRFDGKTFVCEYKYDGERAQVHRNEKGEMFIYSRNSENHTTKYPDVIANVPNAFAEGVSDFVLDCEAVAFDMTSQQILPFQVLSTRKRKDATEDSVEVQVCLFAFDLLYLNGQSLVREPLHTRRSLLRSNFKHVQGRFQFADCLVTSDTDEIGMFLEQSIKDSCEGLMIKTLTEDASYEIARRSHSWLKLKKDYLEGVGDTLDLVVIGGWLGKGKRTGTYGAFLLACYDEESEEYQSICKIGTGFSDEDLKTHFEQLKPHVIPSPRNYYRYDSTLAPDHWFDAAQVWEVKAADLSISPRHKAAAGLVDAEKGISLRFPRFIRVRDDKKPDMATSAYQVADMYNSQDLVQNSRGRPNGPPR</sequence>
<dbReference type="GO" id="GO:1903461">
    <property type="term" value="P:Okazaki fragment processing involved in mitotic DNA replication"/>
    <property type="evidence" value="ECO:0007669"/>
    <property type="project" value="TreeGrafter"/>
</dbReference>
<dbReference type="GO" id="GO:0003677">
    <property type="term" value="F:DNA binding"/>
    <property type="evidence" value="ECO:0007669"/>
    <property type="project" value="InterPro"/>
</dbReference>
<dbReference type="GO" id="GO:0006310">
    <property type="term" value="P:DNA recombination"/>
    <property type="evidence" value="ECO:0007669"/>
    <property type="project" value="UniProtKB-KW"/>
</dbReference>
<feature type="compositionally biased region" description="Polar residues" evidence="16">
    <location>
        <begin position="144"/>
        <end position="160"/>
    </location>
</feature>
<dbReference type="PROSITE" id="PS00333">
    <property type="entry name" value="DNA_LIGASE_A2"/>
    <property type="match status" value="1"/>
</dbReference>
<gene>
    <name evidence="18" type="ORF">PTSG_04052</name>
</gene>
<evidence type="ECO:0000256" key="9">
    <source>
        <dbReference type="ARBA" id="ARBA00023172"/>
    </source>
</evidence>
<dbReference type="EC" id="6.5.1.1" evidence="14"/>
<keyword evidence="19" id="KW-1185">Reference proteome</keyword>
<feature type="compositionally biased region" description="Acidic residues" evidence="16">
    <location>
        <begin position="23"/>
        <end position="39"/>
    </location>
</feature>
<feature type="domain" description="ATP-dependent DNA ligase family profile" evidence="17">
    <location>
        <begin position="940"/>
        <end position="1076"/>
    </location>
</feature>
<keyword evidence="11" id="KW-0539">Nucleus</keyword>
<feature type="region of interest" description="Disordered" evidence="16">
    <location>
        <begin position="1"/>
        <end position="553"/>
    </location>
</feature>
<dbReference type="AlphaFoldDB" id="F2U7M8"/>
<dbReference type="GO" id="GO:0005634">
    <property type="term" value="C:nucleus"/>
    <property type="evidence" value="ECO:0007669"/>
    <property type="project" value="UniProtKB-SubCell"/>
</dbReference>
<feature type="compositionally biased region" description="Acidic residues" evidence="16">
    <location>
        <begin position="73"/>
        <end position="89"/>
    </location>
</feature>
<evidence type="ECO:0000256" key="16">
    <source>
        <dbReference type="SAM" id="MobiDB-lite"/>
    </source>
</evidence>
<dbReference type="KEGG" id="sre:PTSG_04052"/>
<evidence type="ECO:0000256" key="14">
    <source>
        <dbReference type="RuleBase" id="RU000617"/>
    </source>
</evidence>
<evidence type="ECO:0000256" key="2">
    <source>
        <dbReference type="ARBA" id="ARBA00007572"/>
    </source>
</evidence>
<reference evidence="18" key="1">
    <citation type="submission" date="2009-08" db="EMBL/GenBank/DDBJ databases">
        <title>Annotation of Salpingoeca rosetta.</title>
        <authorList>
            <consortium name="The Broad Institute Genome Sequencing Platform"/>
            <person name="Russ C."/>
            <person name="Cuomo C."/>
            <person name="Burger G."/>
            <person name="Gray M.W."/>
            <person name="Holland P.W.H."/>
            <person name="King N."/>
            <person name="Lang F.B.F."/>
            <person name="Roger A.J."/>
            <person name="Ruiz-Trillo I."/>
            <person name="Young S.K."/>
            <person name="Zeng Q."/>
            <person name="Gargeya S."/>
            <person name="Alvarado L."/>
            <person name="Berlin A."/>
            <person name="Chapman S.B."/>
            <person name="Chen Z."/>
            <person name="Freedman E."/>
            <person name="Gellesch M."/>
            <person name="Goldberg J."/>
            <person name="Griggs A."/>
            <person name="Gujja S."/>
            <person name="Heilman E."/>
            <person name="Heiman D."/>
            <person name="Howarth C."/>
            <person name="Mehta T."/>
            <person name="Neiman D."/>
            <person name="Pearson M."/>
            <person name="Roberts A."/>
            <person name="Saif S."/>
            <person name="Shea T."/>
            <person name="Shenoy N."/>
            <person name="Sisk P."/>
            <person name="Stolte C."/>
            <person name="Sykes S."/>
            <person name="White J."/>
            <person name="Yandava C."/>
            <person name="Haas B."/>
            <person name="Nusbaum C."/>
            <person name="Birren B."/>
        </authorList>
    </citation>
    <scope>NUCLEOTIDE SEQUENCE [LARGE SCALE GENOMIC DNA]</scope>
    <source>
        <strain evidence="18">ATCC 50818</strain>
    </source>
</reference>
<dbReference type="InterPro" id="IPR000977">
    <property type="entry name" value="DNA_ligase_ATP-dep"/>
</dbReference>
<dbReference type="RefSeq" id="XP_004994949.1">
    <property type="nucleotide sequence ID" value="XM_004994892.1"/>
</dbReference>
<comment type="subcellular location">
    <subcellularLocation>
        <location evidence="1">Nucleus</location>
    </subcellularLocation>
</comment>
<feature type="compositionally biased region" description="Low complexity" evidence="16">
    <location>
        <begin position="99"/>
        <end position="109"/>
    </location>
</feature>
<dbReference type="Gene3D" id="2.40.50.140">
    <property type="entry name" value="Nucleic acid-binding proteins"/>
    <property type="match status" value="1"/>
</dbReference>
<dbReference type="Gene3D" id="3.30.470.30">
    <property type="entry name" value="DNA ligase/mRNA capping enzyme"/>
    <property type="match status" value="1"/>
</dbReference>
<feature type="compositionally biased region" description="Basic and acidic residues" evidence="16">
    <location>
        <begin position="227"/>
        <end position="241"/>
    </location>
</feature>
<keyword evidence="9 14" id="KW-0233">DNA recombination</keyword>
<evidence type="ECO:0000256" key="10">
    <source>
        <dbReference type="ARBA" id="ARBA00023204"/>
    </source>
</evidence>
<dbReference type="InterPro" id="IPR016059">
    <property type="entry name" value="DNA_ligase_ATP-dep_CS"/>
</dbReference>
<feature type="compositionally biased region" description="Low complexity" evidence="16">
    <location>
        <begin position="507"/>
        <end position="550"/>
    </location>
</feature>
<name>F2U7M8_SALR5</name>
<dbReference type="FunFam" id="2.40.50.140:FF:000062">
    <property type="entry name" value="DNA ligase"/>
    <property type="match status" value="1"/>
</dbReference>
<dbReference type="FunFam" id="3.30.470.30:FF:000016">
    <property type="entry name" value="DNA ligase"/>
    <property type="match status" value="1"/>
</dbReference>
<dbReference type="InterPro" id="IPR036599">
    <property type="entry name" value="DNA_ligase_N_sf"/>
</dbReference>
<dbReference type="SUPFAM" id="SSF117018">
    <property type="entry name" value="ATP-dependent DNA ligase DNA-binding domain"/>
    <property type="match status" value="1"/>
</dbReference>
<evidence type="ECO:0000256" key="7">
    <source>
        <dbReference type="ARBA" id="ARBA00022763"/>
    </source>
</evidence>
<dbReference type="GO" id="GO:0003910">
    <property type="term" value="F:DNA ligase (ATP) activity"/>
    <property type="evidence" value="ECO:0007669"/>
    <property type="project" value="UniProtKB-EC"/>
</dbReference>
<keyword evidence="8 14" id="KW-0067">ATP-binding</keyword>
<evidence type="ECO:0000256" key="1">
    <source>
        <dbReference type="ARBA" id="ARBA00004123"/>
    </source>
</evidence>
<dbReference type="NCBIfam" id="TIGR00574">
    <property type="entry name" value="dnl1"/>
    <property type="match status" value="1"/>
</dbReference>
<dbReference type="Pfam" id="PF04679">
    <property type="entry name" value="DNA_ligase_A_C"/>
    <property type="match status" value="1"/>
</dbReference>
<dbReference type="Gene3D" id="1.10.3260.10">
    <property type="entry name" value="DNA ligase, ATP-dependent, N-terminal domain"/>
    <property type="match status" value="1"/>
</dbReference>
<organism evidence="19">
    <name type="scientific">Salpingoeca rosetta (strain ATCC 50818 / BSB-021)</name>
    <dbReference type="NCBI Taxonomy" id="946362"/>
    <lineage>
        <taxon>Eukaryota</taxon>
        <taxon>Choanoflagellata</taxon>
        <taxon>Craspedida</taxon>
        <taxon>Salpingoecidae</taxon>
        <taxon>Salpingoeca</taxon>
    </lineage>
</organism>
<evidence type="ECO:0000256" key="15">
    <source>
        <dbReference type="RuleBase" id="RU004196"/>
    </source>
</evidence>
<keyword evidence="6 14" id="KW-0547">Nucleotide-binding</keyword>
<evidence type="ECO:0000256" key="11">
    <source>
        <dbReference type="ARBA" id="ARBA00023242"/>
    </source>
</evidence>
<feature type="compositionally biased region" description="Low complexity" evidence="16">
    <location>
        <begin position="273"/>
        <end position="298"/>
    </location>
</feature>
<comment type="catalytic activity">
    <reaction evidence="13 14">
        <text>ATP + (deoxyribonucleotide)n-3'-hydroxyl + 5'-phospho-(deoxyribonucleotide)m = (deoxyribonucleotide)n+m + AMP + diphosphate.</text>
        <dbReference type="EC" id="6.5.1.1"/>
    </reaction>
</comment>
<evidence type="ECO:0000256" key="8">
    <source>
        <dbReference type="ARBA" id="ARBA00022840"/>
    </source>
</evidence>
<evidence type="ECO:0000256" key="5">
    <source>
        <dbReference type="ARBA" id="ARBA00022705"/>
    </source>
</evidence>
<dbReference type="SUPFAM" id="SSF50249">
    <property type="entry name" value="Nucleic acid-binding proteins"/>
    <property type="match status" value="1"/>
</dbReference>
<dbReference type="FunCoup" id="F2U7M8">
    <property type="interactions" value="1431"/>
</dbReference>
<dbReference type="InterPro" id="IPR012340">
    <property type="entry name" value="NA-bd_OB-fold"/>
</dbReference>
<dbReference type="GO" id="GO:0006281">
    <property type="term" value="P:DNA repair"/>
    <property type="evidence" value="ECO:0007669"/>
    <property type="project" value="UniProtKB-KW"/>
</dbReference>
<dbReference type="InterPro" id="IPR012310">
    <property type="entry name" value="DNA_ligase_ATP-dep_cent"/>
</dbReference>
<evidence type="ECO:0000313" key="19">
    <source>
        <dbReference type="Proteomes" id="UP000007799"/>
    </source>
</evidence>
<evidence type="ECO:0000256" key="13">
    <source>
        <dbReference type="ARBA" id="ARBA00034003"/>
    </source>
</evidence>
<keyword evidence="3 14" id="KW-0436">Ligase</keyword>
<evidence type="ECO:0000256" key="12">
    <source>
        <dbReference type="ARBA" id="ARBA00023306"/>
    </source>
</evidence>
<evidence type="ECO:0000259" key="17">
    <source>
        <dbReference type="PROSITE" id="PS50160"/>
    </source>
</evidence>
<dbReference type="GeneID" id="16075527"/>
<keyword evidence="5" id="KW-0235">DNA replication</keyword>
<feature type="compositionally biased region" description="Low complexity" evidence="16">
    <location>
        <begin position="50"/>
        <end position="59"/>
    </location>
</feature>
<keyword evidence="12" id="KW-0131">Cell cycle</keyword>
<dbReference type="eggNOG" id="KOG0967">
    <property type="taxonomic scope" value="Eukaryota"/>
</dbReference>
<keyword evidence="7 14" id="KW-0227">DNA damage</keyword>
<dbReference type="PROSITE" id="PS00697">
    <property type="entry name" value="DNA_LIGASE_A1"/>
    <property type="match status" value="1"/>
</dbReference>
<dbReference type="SUPFAM" id="SSF56091">
    <property type="entry name" value="DNA ligase/mRNA capping enzyme, catalytic domain"/>
    <property type="match status" value="1"/>
</dbReference>
<feature type="compositionally biased region" description="Basic and acidic residues" evidence="16">
    <location>
        <begin position="427"/>
        <end position="448"/>
    </location>
</feature>
<dbReference type="FunFam" id="1.10.3260.10:FF:000001">
    <property type="entry name" value="DNA ligase"/>
    <property type="match status" value="1"/>
</dbReference>
<protein>
    <recommendedName>
        <fullName evidence="14">DNA ligase</fullName>
        <ecNumber evidence="14">6.5.1.1</ecNumber>
    </recommendedName>
</protein>
<evidence type="ECO:0000313" key="18">
    <source>
        <dbReference type="EMBL" id="EGD83445.1"/>
    </source>
</evidence>
<dbReference type="InterPro" id="IPR012309">
    <property type="entry name" value="DNA_ligase_ATP-dep_C"/>
</dbReference>
<accession>F2U7M8</accession>
<evidence type="ECO:0000256" key="6">
    <source>
        <dbReference type="ARBA" id="ARBA00022741"/>
    </source>
</evidence>
<dbReference type="PANTHER" id="PTHR45674:SF4">
    <property type="entry name" value="DNA LIGASE 1"/>
    <property type="match status" value="1"/>
</dbReference>
<dbReference type="Gene3D" id="3.30.1490.70">
    <property type="match status" value="1"/>
</dbReference>
<proteinExistence type="inferred from homology"/>
<dbReference type="Pfam" id="PF04675">
    <property type="entry name" value="DNA_ligase_A_N"/>
    <property type="match status" value="1"/>
</dbReference>
<evidence type="ECO:0000256" key="3">
    <source>
        <dbReference type="ARBA" id="ARBA00022598"/>
    </source>
</evidence>
<dbReference type="CDD" id="cd07969">
    <property type="entry name" value="OBF_DNA_ligase_I"/>
    <property type="match status" value="1"/>
</dbReference>
<dbReference type="InParanoid" id="F2U7M8"/>
<dbReference type="InterPro" id="IPR050191">
    <property type="entry name" value="ATP-dep_DNA_ligase"/>
</dbReference>
<keyword evidence="4" id="KW-0132">Cell division</keyword>
<dbReference type="CDD" id="cd07900">
    <property type="entry name" value="Adenylation_DNA_ligase_I_Euk"/>
    <property type="match status" value="1"/>
</dbReference>
<dbReference type="GO" id="GO:0051301">
    <property type="term" value="P:cell division"/>
    <property type="evidence" value="ECO:0007669"/>
    <property type="project" value="UniProtKB-KW"/>
</dbReference>
<dbReference type="PROSITE" id="PS50160">
    <property type="entry name" value="DNA_LIGASE_A3"/>
    <property type="match status" value="1"/>
</dbReference>
<evidence type="ECO:0000256" key="4">
    <source>
        <dbReference type="ARBA" id="ARBA00022618"/>
    </source>
</evidence>
<dbReference type="EMBL" id="GL832963">
    <property type="protein sequence ID" value="EGD83445.1"/>
    <property type="molecule type" value="Genomic_DNA"/>
</dbReference>
<keyword evidence="10 14" id="KW-0234">DNA repair</keyword>
<dbReference type="STRING" id="946362.F2U7M8"/>
<dbReference type="Proteomes" id="UP000007799">
    <property type="component" value="Unassembled WGS sequence"/>
</dbReference>
<dbReference type="OrthoDB" id="206088at2759"/>
<feature type="compositionally biased region" description="Basic residues" evidence="16">
    <location>
        <begin position="249"/>
        <end position="272"/>
    </location>
</feature>
<dbReference type="GO" id="GO:0071897">
    <property type="term" value="P:DNA biosynthetic process"/>
    <property type="evidence" value="ECO:0007669"/>
    <property type="project" value="InterPro"/>
</dbReference>